<dbReference type="InterPro" id="IPR001296">
    <property type="entry name" value="Glyco_trans_1"/>
</dbReference>
<sequence length="361" mass="40466">MKNGKQKNNILHISRTMDIGGAERIVYQLATDLKDEFDQVHVASTGGLWEEKLAENGIQHHRILDVDSKQPATVLKILASLSKIIKENEITLVHTHHRMAAFYIRLLQMRHPKLIHVYTAHNVFKDKLPLYKFALGKARTVAVSQAVQENILNDVRSKNSVVIYNGVKMKQSEHTVNEITKCDGIKIGCIARLSEQKGLPYLIQAMSLVTNPSVSLFLVGDGELKNDLINQTKELGLEERIHFLGYRSDVVECINSFDFCVLPSVFEGFGLVAIEAFMNGKTMIATDIPGVNEVVNSENGLLVPAEDPQALAQAIKQLAGDPEKRASLAAQAKRDYDNKFSYPIFLDNYRNFYQSMRKGSK</sequence>
<evidence type="ECO:0000313" key="4">
    <source>
        <dbReference type="Proteomes" id="UP000285773"/>
    </source>
</evidence>
<evidence type="ECO:0000259" key="2">
    <source>
        <dbReference type="Pfam" id="PF13439"/>
    </source>
</evidence>
<dbReference type="PANTHER" id="PTHR12526">
    <property type="entry name" value="GLYCOSYLTRANSFERASE"/>
    <property type="match status" value="1"/>
</dbReference>
<dbReference type="SUPFAM" id="SSF53756">
    <property type="entry name" value="UDP-Glycosyltransferase/glycogen phosphorylase"/>
    <property type="match status" value="1"/>
</dbReference>
<protein>
    <submittedName>
        <fullName evidence="3">Glycosyltransferase family 1 protein</fullName>
    </submittedName>
</protein>
<keyword evidence="3" id="KW-0808">Transferase</keyword>
<dbReference type="AlphaFoldDB" id="A0A414CFF7"/>
<accession>A0A414CFF7</accession>
<proteinExistence type="predicted"/>
<dbReference type="RefSeq" id="WP_118096140.1">
    <property type="nucleotide sequence ID" value="NZ_QSIO01000004.1"/>
</dbReference>
<comment type="caution">
    <text evidence="3">The sequence shown here is derived from an EMBL/GenBank/DDBJ whole genome shotgun (WGS) entry which is preliminary data.</text>
</comment>
<evidence type="ECO:0000259" key="1">
    <source>
        <dbReference type="Pfam" id="PF00534"/>
    </source>
</evidence>
<reference evidence="3 4" key="1">
    <citation type="submission" date="2018-08" db="EMBL/GenBank/DDBJ databases">
        <title>A genome reference for cultivated species of the human gut microbiota.</title>
        <authorList>
            <person name="Zou Y."/>
            <person name="Xue W."/>
            <person name="Luo G."/>
        </authorList>
    </citation>
    <scope>NUCLEOTIDE SEQUENCE [LARGE SCALE GENOMIC DNA]</scope>
    <source>
        <strain evidence="3 4">AM33-3BH</strain>
    </source>
</reference>
<dbReference type="InterPro" id="IPR028098">
    <property type="entry name" value="Glyco_trans_4-like_N"/>
</dbReference>
<feature type="domain" description="Glycosyl transferase family 1" evidence="1">
    <location>
        <begin position="184"/>
        <end position="334"/>
    </location>
</feature>
<feature type="domain" description="Glycosyltransferase subfamily 4-like N-terminal" evidence="2">
    <location>
        <begin position="19"/>
        <end position="168"/>
    </location>
</feature>
<dbReference type="Gene3D" id="3.40.50.2000">
    <property type="entry name" value="Glycogen Phosphorylase B"/>
    <property type="match status" value="2"/>
</dbReference>
<gene>
    <name evidence="3" type="ORF">DW820_09095</name>
</gene>
<dbReference type="Pfam" id="PF00534">
    <property type="entry name" value="Glycos_transf_1"/>
    <property type="match status" value="1"/>
</dbReference>
<dbReference type="Proteomes" id="UP000285773">
    <property type="component" value="Unassembled WGS sequence"/>
</dbReference>
<dbReference type="GO" id="GO:0016757">
    <property type="term" value="F:glycosyltransferase activity"/>
    <property type="evidence" value="ECO:0007669"/>
    <property type="project" value="InterPro"/>
</dbReference>
<dbReference type="Pfam" id="PF13439">
    <property type="entry name" value="Glyco_transf_4"/>
    <property type="match status" value="1"/>
</dbReference>
<evidence type="ECO:0000313" key="3">
    <source>
        <dbReference type="EMBL" id="RHC93729.1"/>
    </source>
</evidence>
<dbReference type="PANTHER" id="PTHR12526:SF630">
    <property type="entry name" value="GLYCOSYLTRANSFERASE"/>
    <property type="match status" value="1"/>
</dbReference>
<dbReference type="EMBL" id="QSIO01000004">
    <property type="protein sequence ID" value="RHC93729.1"/>
    <property type="molecule type" value="Genomic_DNA"/>
</dbReference>
<dbReference type="CDD" id="cd03801">
    <property type="entry name" value="GT4_PimA-like"/>
    <property type="match status" value="1"/>
</dbReference>
<organism evidence="3 4">
    <name type="scientific">Streptococcus parasanguinis</name>
    <dbReference type="NCBI Taxonomy" id="1318"/>
    <lineage>
        <taxon>Bacteria</taxon>
        <taxon>Bacillati</taxon>
        <taxon>Bacillota</taxon>
        <taxon>Bacilli</taxon>
        <taxon>Lactobacillales</taxon>
        <taxon>Streptococcaceae</taxon>
        <taxon>Streptococcus</taxon>
    </lineage>
</organism>
<name>A0A414CFF7_STRPA</name>